<dbReference type="RefSeq" id="XP_018846421.1">
    <property type="nucleotide sequence ID" value="XM_018990876.2"/>
</dbReference>
<dbReference type="InParanoid" id="A0A2I4GR94"/>
<sequence length="134" mass="15318">MIIILCEVPKRFHHLHGAKTMKFFRSACYRPKGTPAPPQEEANTNAYVSLTLPSSRRNRRTAGPRSASAKHWRPALSMISEDKVDENRERVSGNKFSCKSRSLPNSRSPTHRDEFRINSMPIFFPAISPTPFMF</sequence>
<keyword evidence="2" id="KW-1185">Reference proteome</keyword>
<proteinExistence type="predicted"/>
<dbReference type="OrthoDB" id="1936364at2759"/>
<feature type="compositionally biased region" description="Polar residues" evidence="1">
    <location>
        <begin position="94"/>
        <end position="108"/>
    </location>
</feature>
<feature type="region of interest" description="Disordered" evidence="1">
    <location>
        <begin position="50"/>
        <end position="112"/>
    </location>
</feature>
<evidence type="ECO:0000313" key="3">
    <source>
        <dbReference type="RefSeq" id="XP_018846421.1"/>
    </source>
</evidence>
<protein>
    <submittedName>
        <fullName evidence="3">Uncharacterized protein LOC109010154</fullName>
    </submittedName>
</protein>
<evidence type="ECO:0000256" key="1">
    <source>
        <dbReference type="SAM" id="MobiDB-lite"/>
    </source>
</evidence>
<accession>A0A2I4GR94</accession>
<dbReference type="GeneID" id="109010154"/>
<dbReference type="PANTHER" id="PTHR35318">
    <property type="entry name" value="BNAA10G08410D PROTEIN"/>
    <property type="match status" value="1"/>
</dbReference>
<dbReference type="AlphaFoldDB" id="A0A2I4GR94"/>
<feature type="compositionally biased region" description="Basic and acidic residues" evidence="1">
    <location>
        <begin position="80"/>
        <end position="92"/>
    </location>
</feature>
<organism evidence="2 3">
    <name type="scientific">Juglans regia</name>
    <name type="common">English walnut</name>
    <dbReference type="NCBI Taxonomy" id="51240"/>
    <lineage>
        <taxon>Eukaryota</taxon>
        <taxon>Viridiplantae</taxon>
        <taxon>Streptophyta</taxon>
        <taxon>Embryophyta</taxon>
        <taxon>Tracheophyta</taxon>
        <taxon>Spermatophyta</taxon>
        <taxon>Magnoliopsida</taxon>
        <taxon>eudicotyledons</taxon>
        <taxon>Gunneridae</taxon>
        <taxon>Pentapetalae</taxon>
        <taxon>rosids</taxon>
        <taxon>fabids</taxon>
        <taxon>Fagales</taxon>
        <taxon>Juglandaceae</taxon>
        <taxon>Juglans</taxon>
    </lineage>
</organism>
<name>A0A2I4GR94_JUGRE</name>
<dbReference type="Proteomes" id="UP000235220">
    <property type="component" value="Chromosome 1"/>
</dbReference>
<feature type="compositionally biased region" description="Basic residues" evidence="1">
    <location>
        <begin position="56"/>
        <end position="73"/>
    </location>
</feature>
<gene>
    <name evidence="3" type="primary">LOC109010154</name>
</gene>
<evidence type="ECO:0000313" key="2">
    <source>
        <dbReference type="Proteomes" id="UP000235220"/>
    </source>
</evidence>
<dbReference type="KEGG" id="jre:109010154"/>
<reference evidence="3" key="1">
    <citation type="submission" date="2025-08" db="UniProtKB">
        <authorList>
            <consortium name="RefSeq"/>
        </authorList>
    </citation>
    <scope>IDENTIFICATION</scope>
    <source>
        <tissue evidence="3">Leaves</tissue>
    </source>
</reference>
<dbReference type="PANTHER" id="PTHR35318:SF2">
    <property type="entry name" value="OS08G0138900 PROTEIN"/>
    <property type="match status" value="1"/>
</dbReference>